<protein>
    <recommendedName>
        <fullName evidence="3">Peptidase M14 carboxypeptidase A domain-containing protein</fullName>
    </recommendedName>
</protein>
<gene>
    <name evidence="1" type="ordered locus">VMUT_1687</name>
</gene>
<dbReference type="KEGG" id="vmo:VMUT_1687"/>
<dbReference type="AlphaFoldDB" id="F0QUI2"/>
<accession>F0QUI2</accession>
<dbReference type="HOGENOM" id="CLU_929450_0_0_2"/>
<dbReference type="eggNOG" id="arCOG05507">
    <property type="taxonomic scope" value="Archaea"/>
</dbReference>
<dbReference type="GeneID" id="10289339"/>
<reference evidence="1 2" key="1">
    <citation type="journal article" date="2011" name="J. Bacteriol.">
        <title>Complete genome sequence of 'Vulcanisaeta moutnovskia' strain 768-28, a novel member of the hyperthermophilic crenarchaeal genus vulcanisaeta.</title>
        <authorList>
            <person name="Gumerov V.M."/>
            <person name="Mardanov A.V."/>
            <person name="Beletsky A.V."/>
            <person name="Prokofeva M.I."/>
            <person name="Bonch-Osmolovskaya E.A."/>
            <person name="Ravin N.V."/>
            <person name="Skryabin K.G."/>
        </authorList>
    </citation>
    <scope>NUCLEOTIDE SEQUENCE [LARGE SCALE GENOMIC DNA]</scope>
    <source>
        <strain evidence="1 2">768-28</strain>
    </source>
</reference>
<evidence type="ECO:0000313" key="1">
    <source>
        <dbReference type="EMBL" id="ADY01891.1"/>
    </source>
</evidence>
<dbReference type="OrthoDB" id="26179at2157"/>
<evidence type="ECO:0000313" key="2">
    <source>
        <dbReference type="Proteomes" id="UP000007485"/>
    </source>
</evidence>
<dbReference type="STRING" id="985053.VMUT_1687"/>
<dbReference type="RefSeq" id="WP_013605053.1">
    <property type="nucleotide sequence ID" value="NC_015151.1"/>
</dbReference>
<proteinExistence type="predicted"/>
<evidence type="ECO:0008006" key="3">
    <source>
        <dbReference type="Google" id="ProtNLM"/>
    </source>
</evidence>
<sequence length="299" mass="33802">MPFTGEPLKALLTDVVTPKYVYSLMNSLKCGSSTDKDFLVLTIGGGVKRVLLVTGFSINDYRIGNALIYMLLNKCVNHVYSIPTFSASQLSRWSIRIVPMVNPWPFNSWDIIRGKDPFYSIDDEGIPVRYDALTLKSKYSIKLHNLIHEINPELIVMLVSSDKWSISTPEPIRVNDYGSIDSDPADFVNHFSYESYPTIILSIPRDAEIREIASEIIQLIKEHSIKRQETKPLEVVVKVNGDIDNISNVLRVHGFLIGVDGNKLIIRASDKSQALLNALIDNNLIEHYFDVEISEIHLQ</sequence>
<organism evidence="1 2">
    <name type="scientific">Vulcanisaeta moutnovskia (strain 768-28)</name>
    <dbReference type="NCBI Taxonomy" id="985053"/>
    <lineage>
        <taxon>Archaea</taxon>
        <taxon>Thermoproteota</taxon>
        <taxon>Thermoprotei</taxon>
        <taxon>Thermoproteales</taxon>
        <taxon>Thermoproteaceae</taxon>
        <taxon>Vulcanisaeta</taxon>
    </lineage>
</organism>
<dbReference type="Proteomes" id="UP000007485">
    <property type="component" value="Chromosome"/>
</dbReference>
<name>F0QUI2_VULM7</name>
<keyword evidence="2" id="KW-1185">Reference proteome</keyword>
<dbReference type="EMBL" id="CP002529">
    <property type="protein sequence ID" value="ADY01891.1"/>
    <property type="molecule type" value="Genomic_DNA"/>
</dbReference>